<evidence type="ECO:0000256" key="7">
    <source>
        <dbReference type="ARBA" id="ARBA00022857"/>
    </source>
</evidence>
<dbReference type="Gene3D" id="3.40.50.10860">
    <property type="entry name" value="Leucine Dehydrogenase, chain A, domain 1"/>
    <property type="match status" value="1"/>
</dbReference>
<dbReference type="GO" id="GO:0004488">
    <property type="term" value="F:methylenetetrahydrofolate dehydrogenase (NADP+) activity"/>
    <property type="evidence" value="ECO:0007669"/>
    <property type="project" value="UniProtKB-UniRule"/>
</dbReference>
<dbReference type="GO" id="GO:0035999">
    <property type="term" value="P:tetrahydrofolate interconversion"/>
    <property type="evidence" value="ECO:0007669"/>
    <property type="project" value="UniProtKB-UniRule"/>
</dbReference>
<evidence type="ECO:0000256" key="8">
    <source>
        <dbReference type="ARBA" id="ARBA00023002"/>
    </source>
</evidence>
<dbReference type="KEGG" id="fso:Fsol_00206"/>
<dbReference type="Gene3D" id="3.40.50.720">
    <property type="entry name" value="NAD(P)-binding Rossmann-like Domain"/>
    <property type="match status" value="1"/>
</dbReference>
<organism evidence="15 16">
    <name type="scientific">Candidatus Fokinia solitaria</name>
    <dbReference type="NCBI Taxonomy" id="1802984"/>
    <lineage>
        <taxon>Bacteria</taxon>
        <taxon>Pseudomonadati</taxon>
        <taxon>Pseudomonadota</taxon>
        <taxon>Alphaproteobacteria</taxon>
        <taxon>Rickettsiales</taxon>
        <taxon>Candidatus Midichloriaceae</taxon>
        <taxon>Candidatus Fokinia</taxon>
    </lineage>
</organism>
<comment type="catalytic activity">
    <reaction evidence="12">
        <text>(6R)-5,10-methenyltetrahydrofolate + H2O = (6R)-10-formyltetrahydrofolate + H(+)</text>
        <dbReference type="Rhea" id="RHEA:23700"/>
        <dbReference type="ChEBI" id="CHEBI:15377"/>
        <dbReference type="ChEBI" id="CHEBI:15378"/>
        <dbReference type="ChEBI" id="CHEBI:57455"/>
        <dbReference type="ChEBI" id="CHEBI:195366"/>
        <dbReference type="EC" id="3.5.4.9"/>
    </reaction>
</comment>
<evidence type="ECO:0000256" key="5">
    <source>
        <dbReference type="ARBA" id="ARBA00022755"/>
    </source>
</evidence>
<comment type="similarity">
    <text evidence="12">Belongs to the tetrahydrofolate dehydrogenase/cyclohydrolase family.</text>
</comment>
<comment type="subunit">
    <text evidence="2 12">Homodimer.</text>
</comment>
<dbReference type="GO" id="GO:0006164">
    <property type="term" value="P:purine nucleotide biosynthetic process"/>
    <property type="evidence" value="ECO:0007669"/>
    <property type="project" value="UniProtKB-KW"/>
</dbReference>
<keyword evidence="11 12" id="KW-0511">Multifunctional enzyme</keyword>
<dbReference type="PANTHER" id="PTHR48099:SF5">
    <property type="entry name" value="C-1-TETRAHYDROFOLATE SYNTHASE, CYTOPLASMIC"/>
    <property type="match status" value="1"/>
</dbReference>
<keyword evidence="5 12" id="KW-0658">Purine biosynthesis</keyword>
<dbReference type="EMBL" id="CP025989">
    <property type="protein sequence ID" value="AWD33010.1"/>
    <property type="molecule type" value="Genomic_DNA"/>
</dbReference>
<evidence type="ECO:0000256" key="10">
    <source>
        <dbReference type="ARBA" id="ARBA00023167"/>
    </source>
</evidence>
<feature type="domain" description="Tetrahydrofolate dehydrogenase/cyclohydrolase NAD(P)-binding" evidence="14">
    <location>
        <begin position="142"/>
        <end position="283"/>
    </location>
</feature>
<keyword evidence="16" id="KW-1185">Reference proteome</keyword>
<dbReference type="InterPro" id="IPR020630">
    <property type="entry name" value="THF_DH/CycHdrlase_cat_dom"/>
</dbReference>
<evidence type="ECO:0000259" key="13">
    <source>
        <dbReference type="Pfam" id="PF00763"/>
    </source>
</evidence>
<reference evidence="15 16" key="1">
    <citation type="journal article" date="2018" name="Genome Biol. Evol.">
        <title>The Genome Sequence of "Candidatus Fokinia solitaria": Insights on Reductive Evolution in Rickettsiales.</title>
        <authorList>
            <person name="Floriano A.M."/>
            <person name="Castelli M."/>
            <person name="Krenek S."/>
            <person name="Berendonk T.U."/>
            <person name="Bazzocchi C."/>
            <person name="Petroni G."/>
            <person name="Sassera D."/>
        </authorList>
    </citation>
    <scope>NUCLEOTIDE SEQUENCE [LARGE SCALE GENOMIC DNA]</scope>
    <source>
        <strain evidence="15">Rio ETE_ALG 3VII</strain>
    </source>
</reference>
<evidence type="ECO:0000259" key="14">
    <source>
        <dbReference type="Pfam" id="PF02882"/>
    </source>
</evidence>
<dbReference type="GO" id="GO:0000105">
    <property type="term" value="P:L-histidine biosynthetic process"/>
    <property type="evidence" value="ECO:0007669"/>
    <property type="project" value="UniProtKB-KW"/>
</dbReference>
<evidence type="ECO:0000256" key="2">
    <source>
        <dbReference type="ARBA" id="ARBA00011738"/>
    </source>
</evidence>
<evidence type="ECO:0000313" key="15">
    <source>
        <dbReference type="EMBL" id="AWD33010.1"/>
    </source>
</evidence>
<comment type="pathway">
    <text evidence="1 12">One-carbon metabolism; tetrahydrofolate interconversion.</text>
</comment>
<dbReference type="InterPro" id="IPR000672">
    <property type="entry name" value="THF_DH/CycHdrlase"/>
</dbReference>
<dbReference type="GO" id="GO:0004477">
    <property type="term" value="F:methenyltetrahydrofolate cyclohydrolase activity"/>
    <property type="evidence" value="ECO:0007669"/>
    <property type="project" value="UniProtKB-UniRule"/>
</dbReference>
<evidence type="ECO:0000256" key="11">
    <source>
        <dbReference type="ARBA" id="ARBA00023268"/>
    </source>
</evidence>
<sequence>MQSSKIINGTSYAEEIFTLLREEIRNLKKLNIVPCITAIMVGDNPSSDTYVRIKKAKAKELGIEFHILKFGEDASLKQLSDTISEVNENSKVNGIIVQMPLPQHMLEDSHMLLNMISPHKDIDALNTYNIGGLISGTSHISPCTPQGIIYMLKKLFHSNIQGMNAVIIGRSKIVGLPLSHMLLRENCTVSILHSNTKDIVQHTKNADILIAAIGKKHFVKSHMIKEGACVIDVGITRYNSKLYGDVDFDDLYQKVSFISPVPGGVGPMTVACLMKNAITLTKLQHNLAIKS</sequence>
<dbReference type="OrthoDB" id="9803580at2"/>
<accession>A0A2U8BRW2</accession>
<comment type="function">
    <text evidence="12">Catalyzes the oxidation of 5,10-methylenetetrahydrofolate to 5,10-methenyltetrahydrofolate and then the hydrolysis of 5,10-methenyltetrahydrofolate to 10-formyltetrahydrofolate.</text>
</comment>
<dbReference type="GO" id="GO:0005829">
    <property type="term" value="C:cytosol"/>
    <property type="evidence" value="ECO:0007669"/>
    <property type="project" value="TreeGrafter"/>
</dbReference>
<evidence type="ECO:0000256" key="3">
    <source>
        <dbReference type="ARBA" id="ARBA00022563"/>
    </source>
</evidence>
<feature type="binding site" evidence="12">
    <location>
        <begin position="169"/>
        <end position="171"/>
    </location>
    <ligand>
        <name>NADP(+)</name>
        <dbReference type="ChEBI" id="CHEBI:58349"/>
    </ligand>
</feature>
<dbReference type="PRINTS" id="PR00085">
    <property type="entry name" value="THFDHDRGNASE"/>
</dbReference>
<keyword evidence="4 12" id="KW-0028">Amino-acid biosynthesis</keyword>
<keyword evidence="8 12" id="KW-0560">Oxidoreductase</keyword>
<dbReference type="Pfam" id="PF00763">
    <property type="entry name" value="THF_DHG_CYH"/>
    <property type="match status" value="1"/>
</dbReference>
<dbReference type="InterPro" id="IPR020631">
    <property type="entry name" value="THF_DH/CycHdrlase_NAD-bd_dom"/>
</dbReference>
<evidence type="ECO:0000256" key="1">
    <source>
        <dbReference type="ARBA" id="ARBA00004777"/>
    </source>
</evidence>
<dbReference type="Pfam" id="PF02882">
    <property type="entry name" value="THF_DHG_CYH_C"/>
    <property type="match status" value="1"/>
</dbReference>
<keyword evidence="6 12" id="KW-0378">Hydrolase</keyword>
<dbReference type="FunFam" id="3.40.50.720:FF:000094">
    <property type="entry name" value="Bifunctional protein FolD"/>
    <property type="match status" value="1"/>
</dbReference>
<keyword evidence="3 12" id="KW-0554">One-carbon metabolism</keyword>
<feature type="domain" description="Tetrahydrofolate dehydrogenase/cyclohydrolase catalytic" evidence="13">
    <location>
        <begin position="7"/>
        <end position="123"/>
    </location>
</feature>
<dbReference type="AlphaFoldDB" id="A0A2U8BRW2"/>
<dbReference type="InterPro" id="IPR020867">
    <property type="entry name" value="THF_DH/CycHdrlase_CS"/>
</dbReference>
<keyword evidence="10 12" id="KW-0486">Methionine biosynthesis</keyword>
<dbReference type="SUPFAM" id="SSF51735">
    <property type="entry name" value="NAD(P)-binding Rossmann-fold domains"/>
    <property type="match status" value="1"/>
</dbReference>
<comment type="catalytic activity">
    <reaction evidence="12">
        <text>(6R)-5,10-methylene-5,6,7,8-tetrahydrofolate + NADP(+) = (6R)-5,10-methenyltetrahydrofolate + NADPH</text>
        <dbReference type="Rhea" id="RHEA:22812"/>
        <dbReference type="ChEBI" id="CHEBI:15636"/>
        <dbReference type="ChEBI" id="CHEBI:57455"/>
        <dbReference type="ChEBI" id="CHEBI:57783"/>
        <dbReference type="ChEBI" id="CHEBI:58349"/>
        <dbReference type="EC" id="1.5.1.5"/>
    </reaction>
</comment>
<dbReference type="CDD" id="cd01080">
    <property type="entry name" value="NAD_bind_m-THF_DH_Cyclohyd"/>
    <property type="match status" value="1"/>
</dbReference>
<comment type="caution">
    <text evidence="12">Lacks conserved residue(s) required for the propagation of feature annotation.</text>
</comment>
<dbReference type="GO" id="GO:0009086">
    <property type="term" value="P:methionine biosynthetic process"/>
    <property type="evidence" value="ECO:0007669"/>
    <property type="project" value="UniProtKB-KW"/>
</dbReference>
<dbReference type="PROSITE" id="PS00767">
    <property type="entry name" value="THF_DHG_CYH_2"/>
    <property type="match status" value="1"/>
</dbReference>
<proteinExistence type="inferred from homology"/>
<dbReference type="Proteomes" id="UP000244519">
    <property type="component" value="Chromosome"/>
</dbReference>
<dbReference type="EC" id="1.5.1.5" evidence="12"/>
<dbReference type="EC" id="3.5.4.9" evidence="12"/>
<keyword evidence="7 12" id="KW-0521">NADP</keyword>
<dbReference type="HAMAP" id="MF_01576">
    <property type="entry name" value="THF_DHG_CYH"/>
    <property type="match status" value="1"/>
</dbReference>
<protein>
    <recommendedName>
        <fullName evidence="12">Bifunctional protein FolD</fullName>
    </recommendedName>
    <domain>
        <recommendedName>
            <fullName evidence="12">Methylenetetrahydrofolate dehydrogenase</fullName>
            <ecNumber evidence="12">1.5.1.5</ecNumber>
        </recommendedName>
    </domain>
    <domain>
        <recommendedName>
            <fullName evidence="12">Methenyltetrahydrofolate cyclohydrolase</fullName>
            <ecNumber evidence="12">3.5.4.9</ecNumber>
        </recommendedName>
    </domain>
</protein>
<evidence type="ECO:0000313" key="16">
    <source>
        <dbReference type="Proteomes" id="UP000244519"/>
    </source>
</evidence>
<dbReference type="FunFam" id="3.40.50.10860:FF:000005">
    <property type="entry name" value="C-1-tetrahydrofolate synthase, cytoplasmic, putative"/>
    <property type="match status" value="1"/>
</dbReference>
<evidence type="ECO:0000256" key="12">
    <source>
        <dbReference type="HAMAP-Rule" id="MF_01576"/>
    </source>
</evidence>
<name>A0A2U8BRW2_9RICK</name>
<dbReference type="UniPathway" id="UPA00193"/>
<gene>
    <name evidence="12" type="primary">folD</name>
    <name evidence="15" type="ORF">Fsol_00206</name>
</gene>
<dbReference type="SUPFAM" id="SSF53223">
    <property type="entry name" value="Aminoacid dehydrogenase-like, N-terminal domain"/>
    <property type="match status" value="1"/>
</dbReference>
<dbReference type="InterPro" id="IPR036291">
    <property type="entry name" value="NAD(P)-bd_dom_sf"/>
</dbReference>
<dbReference type="PANTHER" id="PTHR48099">
    <property type="entry name" value="C-1-TETRAHYDROFOLATE SYNTHASE, CYTOPLASMIC-RELATED"/>
    <property type="match status" value="1"/>
</dbReference>
<keyword evidence="9 12" id="KW-0368">Histidine biosynthesis</keyword>
<evidence type="ECO:0000256" key="9">
    <source>
        <dbReference type="ARBA" id="ARBA00023102"/>
    </source>
</evidence>
<evidence type="ECO:0000256" key="4">
    <source>
        <dbReference type="ARBA" id="ARBA00022605"/>
    </source>
</evidence>
<dbReference type="RefSeq" id="WP_108673053.1">
    <property type="nucleotide sequence ID" value="NZ_CP025989.1"/>
</dbReference>
<dbReference type="InterPro" id="IPR046346">
    <property type="entry name" value="Aminoacid_DH-like_N_sf"/>
</dbReference>
<feature type="binding site" evidence="12">
    <location>
        <position position="235"/>
    </location>
    <ligand>
        <name>NADP(+)</name>
        <dbReference type="ChEBI" id="CHEBI:58349"/>
    </ligand>
</feature>
<evidence type="ECO:0000256" key="6">
    <source>
        <dbReference type="ARBA" id="ARBA00022801"/>
    </source>
</evidence>